<name>W7A525_9APIC</name>
<reference evidence="2 3" key="1">
    <citation type="submission" date="2013-02" db="EMBL/GenBank/DDBJ databases">
        <title>The Genome Sequence of Plasmodium inui San Antonio 1.</title>
        <authorList>
            <consortium name="The Broad Institute Genome Sequencing Platform"/>
            <consortium name="The Broad Institute Genome Sequencing Center for Infectious Disease"/>
            <person name="Neafsey D."/>
            <person name="Cheeseman I."/>
            <person name="Volkman S."/>
            <person name="Adams J."/>
            <person name="Walker B."/>
            <person name="Young S.K."/>
            <person name="Zeng Q."/>
            <person name="Gargeya S."/>
            <person name="Fitzgerald M."/>
            <person name="Haas B."/>
            <person name="Abouelleil A."/>
            <person name="Alvarado L."/>
            <person name="Arachchi H.M."/>
            <person name="Berlin A.M."/>
            <person name="Chapman S.B."/>
            <person name="Dewar J."/>
            <person name="Goldberg J."/>
            <person name="Griggs A."/>
            <person name="Gujja S."/>
            <person name="Hansen M."/>
            <person name="Howarth C."/>
            <person name="Imamovic A."/>
            <person name="Larimer J."/>
            <person name="McCowan C."/>
            <person name="Murphy C."/>
            <person name="Neiman D."/>
            <person name="Pearson M."/>
            <person name="Priest M."/>
            <person name="Roberts A."/>
            <person name="Saif S."/>
            <person name="Shea T."/>
            <person name="Sisk P."/>
            <person name="Sykes S."/>
            <person name="Wortman J."/>
            <person name="Nusbaum C."/>
            <person name="Birren B."/>
        </authorList>
    </citation>
    <scope>NUCLEOTIDE SEQUENCE [LARGE SCALE GENOMIC DNA]</scope>
    <source>
        <strain evidence="2 3">San Antonio 1</strain>
    </source>
</reference>
<keyword evidence="3" id="KW-1185">Reference proteome</keyword>
<proteinExistence type="predicted"/>
<organism evidence="2 3">
    <name type="scientific">Plasmodium inui San Antonio 1</name>
    <dbReference type="NCBI Taxonomy" id="1237626"/>
    <lineage>
        <taxon>Eukaryota</taxon>
        <taxon>Sar</taxon>
        <taxon>Alveolata</taxon>
        <taxon>Apicomplexa</taxon>
        <taxon>Aconoidasida</taxon>
        <taxon>Haemosporida</taxon>
        <taxon>Plasmodiidae</taxon>
        <taxon>Plasmodium</taxon>
        <taxon>Plasmodium (Plasmodium)</taxon>
    </lineage>
</organism>
<dbReference type="GeneID" id="20038593"/>
<dbReference type="RefSeq" id="XP_008817133.1">
    <property type="nucleotide sequence ID" value="XM_008818911.1"/>
</dbReference>
<dbReference type="AlphaFoldDB" id="W7A525"/>
<feature type="region of interest" description="Disordered" evidence="1">
    <location>
        <begin position="1"/>
        <end position="62"/>
    </location>
</feature>
<dbReference type="EMBL" id="KI965472">
    <property type="protein sequence ID" value="EUD66403.1"/>
    <property type="molecule type" value="Genomic_DNA"/>
</dbReference>
<sequence length="62" mass="7240">MKAKGHLQDDSTKKHTEDTRRRKHLHTKDKKQDSILYPVAQKGNLHTGNHTPREIFRIPRGS</sequence>
<protein>
    <submittedName>
        <fullName evidence="2">Uncharacterized protein</fullName>
    </submittedName>
</protein>
<dbReference type="Proteomes" id="UP000030640">
    <property type="component" value="Unassembled WGS sequence"/>
</dbReference>
<feature type="compositionally biased region" description="Basic and acidic residues" evidence="1">
    <location>
        <begin position="1"/>
        <end position="20"/>
    </location>
</feature>
<dbReference type="VEuPathDB" id="PlasmoDB:C922_03319"/>
<evidence type="ECO:0000256" key="1">
    <source>
        <dbReference type="SAM" id="MobiDB-lite"/>
    </source>
</evidence>
<evidence type="ECO:0000313" key="2">
    <source>
        <dbReference type="EMBL" id="EUD66403.1"/>
    </source>
</evidence>
<evidence type="ECO:0000313" key="3">
    <source>
        <dbReference type="Proteomes" id="UP000030640"/>
    </source>
</evidence>
<gene>
    <name evidence="2" type="ORF">C922_03319</name>
</gene>
<feature type="compositionally biased region" description="Basic and acidic residues" evidence="1">
    <location>
        <begin position="51"/>
        <end position="62"/>
    </location>
</feature>
<accession>W7A525</accession>